<proteinExistence type="predicted"/>
<dbReference type="AlphaFoldDB" id="A0A538S6C9"/>
<name>A0A538S6C9_UNCEI</name>
<organism evidence="1 2">
    <name type="scientific">Eiseniibacteriota bacterium</name>
    <dbReference type="NCBI Taxonomy" id="2212470"/>
    <lineage>
        <taxon>Bacteria</taxon>
        <taxon>Candidatus Eiseniibacteriota</taxon>
    </lineage>
</organism>
<gene>
    <name evidence="1" type="ORF">E6K73_14455</name>
</gene>
<evidence type="ECO:0000313" key="1">
    <source>
        <dbReference type="EMBL" id="TMQ46911.1"/>
    </source>
</evidence>
<accession>A0A538S6C9</accession>
<protein>
    <submittedName>
        <fullName evidence="1">Uncharacterized protein</fullName>
    </submittedName>
</protein>
<dbReference type="Proteomes" id="UP000320184">
    <property type="component" value="Unassembled WGS sequence"/>
</dbReference>
<evidence type="ECO:0000313" key="2">
    <source>
        <dbReference type="Proteomes" id="UP000320184"/>
    </source>
</evidence>
<reference evidence="1 2" key="1">
    <citation type="journal article" date="2019" name="Nat. Microbiol.">
        <title>Mediterranean grassland soil C-N compound turnover is dependent on rainfall and depth, and is mediated by genomically divergent microorganisms.</title>
        <authorList>
            <person name="Diamond S."/>
            <person name="Andeer P.F."/>
            <person name="Li Z."/>
            <person name="Crits-Christoph A."/>
            <person name="Burstein D."/>
            <person name="Anantharaman K."/>
            <person name="Lane K.R."/>
            <person name="Thomas B.C."/>
            <person name="Pan C."/>
            <person name="Northen T.R."/>
            <person name="Banfield J.F."/>
        </authorList>
    </citation>
    <scope>NUCLEOTIDE SEQUENCE [LARGE SCALE GENOMIC DNA]</scope>
    <source>
        <strain evidence="1">WS_3</strain>
    </source>
</reference>
<sequence length="143" mass="15202">MGRHVILGHRSDMLIAGTMADGPHGGQDGLAVLLGSDGTPKASIVIGGPKDDEIRAAARLRDGRYRLFGSTESFDAAAVDALSVVWSPQSIRGETSPGLDPKPLAIHEMPSEVVRKDLEVRAVRLPLSSIESTKLIIPTTKKQ</sequence>
<comment type="caution">
    <text evidence="1">The sequence shown here is derived from an EMBL/GenBank/DDBJ whole genome shotgun (WGS) entry which is preliminary data.</text>
</comment>
<dbReference type="EMBL" id="VBOT01000215">
    <property type="protein sequence ID" value="TMQ46911.1"/>
    <property type="molecule type" value="Genomic_DNA"/>
</dbReference>